<dbReference type="InterPro" id="IPR016193">
    <property type="entry name" value="Cytidine_deaminase-like"/>
</dbReference>
<evidence type="ECO:0000256" key="1">
    <source>
        <dbReference type="ARBA" id="ARBA00010669"/>
    </source>
</evidence>
<reference evidence="10 11" key="1">
    <citation type="submission" date="2019-11" db="EMBL/GenBank/DDBJ databases">
        <title>Characterisation of Fundicoccus ignavus gen. nov. sp. nov., a novel genus of the family Aerococcaceae isolated from bulk tank milk.</title>
        <authorList>
            <person name="Siebert A."/>
            <person name="Huptas C."/>
            <person name="Wenning M."/>
            <person name="Scherer S."/>
            <person name="Doll E.V."/>
        </authorList>
    </citation>
    <scope>NUCLEOTIDE SEQUENCE [LARGE SCALE GENOMIC DNA]</scope>
    <source>
        <strain evidence="10 11">WS4759</strain>
    </source>
</reference>
<keyword evidence="4 8" id="KW-0479">Metal-binding</keyword>
<dbReference type="Pfam" id="PF14437">
    <property type="entry name" value="MafB19-deam"/>
    <property type="match status" value="1"/>
</dbReference>
<evidence type="ECO:0000256" key="6">
    <source>
        <dbReference type="ARBA" id="ARBA00022833"/>
    </source>
</evidence>
<sequence length="179" mass="19837">MLRAENLTVEELKEHEHWMQAAIAEAELAGAKGEVPIGAVIVKDGEIIASAHNLRELTHSAIGHAEILAIEQANEQLKAWRLEGTTLYVTLEPCPMCSGALIMSRVNQVVYGAPDLKAGCAGTLMNLLEDERFNHQPAVIEGVLRDECGGLLTEFFKNLRLRNKERKRLKRLAQEMGEN</sequence>
<accession>A0A6I2G950</accession>
<comment type="subunit">
    <text evidence="2 8">Homodimer.</text>
</comment>
<comment type="similarity">
    <text evidence="1">Belongs to the cytidine and deoxycytidylate deaminase family. ADAT2 subfamily.</text>
</comment>
<keyword evidence="5 8" id="KW-0378">Hydrolase</keyword>
<dbReference type="EC" id="3.5.4.33" evidence="8"/>
<feature type="binding site" evidence="8">
    <location>
        <position position="94"/>
    </location>
    <ligand>
        <name>Zn(2+)</name>
        <dbReference type="ChEBI" id="CHEBI:29105"/>
        <note>catalytic</note>
    </ligand>
</feature>
<dbReference type="AlphaFoldDB" id="A0A6I2G950"/>
<evidence type="ECO:0000313" key="10">
    <source>
        <dbReference type="EMBL" id="MRI84307.1"/>
    </source>
</evidence>
<evidence type="ECO:0000259" key="9">
    <source>
        <dbReference type="PROSITE" id="PS51747"/>
    </source>
</evidence>
<dbReference type="InterPro" id="IPR016192">
    <property type="entry name" value="APOBEC/CMP_deaminase_Zn-bd"/>
</dbReference>
<dbReference type="InterPro" id="IPR028883">
    <property type="entry name" value="tRNA_aden_deaminase"/>
</dbReference>
<keyword evidence="6 8" id="KW-0862">Zinc</keyword>
<protein>
    <recommendedName>
        <fullName evidence="8">tRNA-specific adenosine deaminase</fullName>
        <ecNumber evidence="8">3.5.4.33</ecNumber>
    </recommendedName>
</protein>
<dbReference type="HAMAP" id="MF_00972">
    <property type="entry name" value="tRNA_aden_deaminase"/>
    <property type="match status" value="1"/>
</dbReference>
<dbReference type="PANTHER" id="PTHR11079:SF202">
    <property type="entry name" value="TRNA-SPECIFIC ADENOSINE DEAMINASE"/>
    <property type="match status" value="1"/>
</dbReference>
<name>A0A6I2G950_9LACT</name>
<dbReference type="GO" id="GO:0052717">
    <property type="term" value="F:tRNA-specific adenosine-34 deaminase activity"/>
    <property type="evidence" value="ECO:0007669"/>
    <property type="project" value="UniProtKB-UniRule"/>
</dbReference>
<dbReference type="GO" id="GO:0008270">
    <property type="term" value="F:zinc ion binding"/>
    <property type="evidence" value="ECO:0007669"/>
    <property type="project" value="UniProtKB-UniRule"/>
</dbReference>
<proteinExistence type="inferred from homology"/>
<evidence type="ECO:0000313" key="11">
    <source>
        <dbReference type="Proteomes" id="UP000430975"/>
    </source>
</evidence>
<dbReference type="FunFam" id="3.40.140.10:FF:000005">
    <property type="entry name" value="tRNA-specific adenosine deaminase"/>
    <property type="match status" value="1"/>
</dbReference>
<dbReference type="GO" id="GO:0002100">
    <property type="term" value="P:tRNA wobble adenosine to inosine editing"/>
    <property type="evidence" value="ECO:0007669"/>
    <property type="project" value="UniProtKB-UniRule"/>
</dbReference>
<gene>
    <name evidence="8" type="primary">tadA</name>
    <name evidence="10" type="ORF">GIY09_00115</name>
</gene>
<dbReference type="PROSITE" id="PS00903">
    <property type="entry name" value="CYT_DCMP_DEAMINASES_1"/>
    <property type="match status" value="1"/>
</dbReference>
<evidence type="ECO:0000256" key="8">
    <source>
        <dbReference type="HAMAP-Rule" id="MF_00972"/>
    </source>
</evidence>
<evidence type="ECO:0000256" key="3">
    <source>
        <dbReference type="ARBA" id="ARBA00022694"/>
    </source>
</evidence>
<dbReference type="NCBIfam" id="NF008113">
    <property type="entry name" value="PRK10860.1"/>
    <property type="match status" value="1"/>
</dbReference>
<dbReference type="InterPro" id="IPR058535">
    <property type="entry name" value="MafB19-deam"/>
</dbReference>
<dbReference type="Gene3D" id="3.40.140.10">
    <property type="entry name" value="Cytidine Deaminase, domain 2"/>
    <property type="match status" value="1"/>
</dbReference>
<organism evidence="10 11">
    <name type="scientific">Fundicoccus ignavus</name>
    <dbReference type="NCBI Taxonomy" id="2664442"/>
    <lineage>
        <taxon>Bacteria</taxon>
        <taxon>Bacillati</taxon>
        <taxon>Bacillota</taxon>
        <taxon>Bacilli</taxon>
        <taxon>Lactobacillales</taxon>
        <taxon>Aerococcaceae</taxon>
        <taxon>Fundicoccus</taxon>
    </lineage>
</organism>
<dbReference type="EMBL" id="WJQS01000001">
    <property type="protein sequence ID" value="MRI84307.1"/>
    <property type="molecule type" value="Genomic_DNA"/>
</dbReference>
<comment type="cofactor">
    <cofactor evidence="8">
        <name>Zn(2+)</name>
        <dbReference type="ChEBI" id="CHEBI:29105"/>
    </cofactor>
    <text evidence="8">Binds 1 zinc ion per subunit.</text>
</comment>
<dbReference type="RefSeq" id="WP_153862854.1">
    <property type="nucleotide sequence ID" value="NZ_WJQS01000001.1"/>
</dbReference>
<feature type="domain" description="CMP/dCMP-type deaminase" evidence="9">
    <location>
        <begin position="13"/>
        <end position="138"/>
    </location>
</feature>
<feature type="active site" description="Proton donor" evidence="8">
    <location>
        <position position="66"/>
    </location>
</feature>
<comment type="function">
    <text evidence="8">Catalyzes the deamination of adenosine to inosine at the wobble position 34 of tRNA(Arg2).</text>
</comment>
<feature type="binding site" evidence="8">
    <location>
        <position position="64"/>
    </location>
    <ligand>
        <name>Zn(2+)</name>
        <dbReference type="ChEBI" id="CHEBI:29105"/>
        <note>catalytic</note>
    </ligand>
</feature>
<dbReference type="InterPro" id="IPR002125">
    <property type="entry name" value="CMP_dCMP_dom"/>
</dbReference>
<dbReference type="SUPFAM" id="SSF53927">
    <property type="entry name" value="Cytidine deaminase-like"/>
    <property type="match status" value="1"/>
</dbReference>
<evidence type="ECO:0000256" key="5">
    <source>
        <dbReference type="ARBA" id="ARBA00022801"/>
    </source>
</evidence>
<keyword evidence="3 8" id="KW-0819">tRNA processing</keyword>
<dbReference type="PROSITE" id="PS51747">
    <property type="entry name" value="CYT_DCMP_DEAMINASES_2"/>
    <property type="match status" value="1"/>
</dbReference>
<evidence type="ECO:0000256" key="2">
    <source>
        <dbReference type="ARBA" id="ARBA00011738"/>
    </source>
</evidence>
<dbReference type="Proteomes" id="UP000430975">
    <property type="component" value="Unassembled WGS sequence"/>
</dbReference>
<comment type="catalytic activity">
    <reaction evidence="7 8">
        <text>adenosine(34) in tRNA + H2O + H(+) = inosine(34) in tRNA + NH4(+)</text>
        <dbReference type="Rhea" id="RHEA:43168"/>
        <dbReference type="Rhea" id="RHEA-COMP:10373"/>
        <dbReference type="Rhea" id="RHEA-COMP:10374"/>
        <dbReference type="ChEBI" id="CHEBI:15377"/>
        <dbReference type="ChEBI" id="CHEBI:15378"/>
        <dbReference type="ChEBI" id="CHEBI:28938"/>
        <dbReference type="ChEBI" id="CHEBI:74411"/>
        <dbReference type="ChEBI" id="CHEBI:82852"/>
        <dbReference type="EC" id="3.5.4.33"/>
    </reaction>
</comment>
<comment type="caution">
    <text evidence="10">The sequence shown here is derived from an EMBL/GenBank/DDBJ whole genome shotgun (WGS) entry which is preliminary data.</text>
</comment>
<feature type="binding site" evidence="8">
    <location>
        <position position="97"/>
    </location>
    <ligand>
        <name>Zn(2+)</name>
        <dbReference type="ChEBI" id="CHEBI:29105"/>
        <note>catalytic</note>
    </ligand>
</feature>
<dbReference type="CDD" id="cd01285">
    <property type="entry name" value="nucleoside_deaminase"/>
    <property type="match status" value="1"/>
</dbReference>
<dbReference type="PANTHER" id="PTHR11079">
    <property type="entry name" value="CYTOSINE DEAMINASE FAMILY MEMBER"/>
    <property type="match status" value="1"/>
</dbReference>
<keyword evidence="11" id="KW-1185">Reference proteome</keyword>
<evidence type="ECO:0000256" key="7">
    <source>
        <dbReference type="ARBA" id="ARBA00048045"/>
    </source>
</evidence>
<evidence type="ECO:0000256" key="4">
    <source>
        <dbReference type="ARBA" id="ARBA00022723"/>
    </source>
</evidence>